<dbReference type="InterPro" id="IPR005835">
    <property type="entry name" value="NTP_transferase_dom"/>
</dbReference>
<evidence type="ECO:0000313" key="9">
    <source>
        <dbReference type="EMBL" id="NVL08737.1"/>
    </source>
</evidence>
<keyword evidence="3" id="KW-0963">Cytoplasm</keyword>
<dbReference type="InterPro" id="IPR029044">
    <property type="entry name" value="Nucleotide-diphossugar_trans"/>
</dbReference>
<dbReference type="AlphaFoldDB" id="A0A973WPT8"/>
<evidence type="ECO:0000256" key="1">
    <source>
        <dbReference type="ARBA" id="ARBA00004496"/>
    </source>
</evidence>
<evidence type="ECO:0000256" key="2">
    <source>
        <dbReference type="ARBA" id="ARBA00005628"/>
    </source>
</evidence>
<proteinExistence type="inferred from homology"/>
<dbReference type="InterPro" id="IPR006549">
    <property type="entry name" value="HAD-SF_hydro_IIIA"/>
</dbReference>
<accession>A0A973WPT8</accession>
<reference evidence="9" key="1">
    <citation type="submission" date="2020-06" db="EMBL/GenBank/DDBJ databases">
        <title>Whole Genome Sequence of Bradyrhizobium sp. Strain 66S1MB.</title>
        <authorList>
            <person name="Bromfield E."/>
            <person name="Cloutier S."/>
        </authorList>
    </citation>
    <scope>NUCLEOTIDE SEQUENCE</scope>
    <source>
        <strain evidence="9">66S1MB</strain>
    </source>
</reference>
<evidence type="ECO:0000256" key="4">
    <source>
        <dbReference type="ARBA" id="ARBA00022723"/>
    </source>
</evidence>
<organism evidence="9">
    <name type="scientific">Bradyrhizobium quebecense</name>
    <dbReference type="NCBI Taxonomy" id="2748629"/>
    <lineage>
        <taxon>Bacteria</taxon>
        <taxon>Pseudomonadati</taxon>
        <taxon>Pseudomonadota</taxon>
        <taxon>Alphaproteobacteria</taxon>
        <taxon>Hyphomicrobiales</taxon>
        <taxon>Nitrobacteraceae</taxon>
        <taxon>Bradyrhizobium</taxon>
    </lineage>
</organism>
<dbReference type="InterPro" id="IPR006543">
    <property type="entry name" value="Histidinol-phos"/>
</dbReference>
<dbReference type="PANTHER" id="PTHR42891">
    <property type="entry name" value="D-GLYCERO-BETA-D-MANNO-HEPTOSE-1,7-BISPHOSPHATE 7-PHOSPHATASE"/>
    <property type="match status" value="1"/>
</dbReference>
<dbReference type="GO" id="GO:0046872">
    <property type="term" value="F:metal ion binding"/>
    <property type="evidence" value="ECO:0007669"/>
    <property type="project" value="UniProtKB-KW"/>
</dbReference>
<keyword evidence="5 9" id="KW-0378">Hydrolase</keyword>
<comment type="similarity">
    <text evidence="2">Belongs to the GmhB family.</text>
</comment>
<dbReference type="RefSeq" id="WP_176532211.1">
    <property type="nucleotide sequence ID" value="NZ_CP088022.1"/>
</dbReference>
<dbReference type="SUPFAM" id="SSF53448">
    <property type="entry name" value="Nucleotide-diphospho-sugar transferases"/>
    <property type="match status" value="1"/>
</dbReference>
<evidence type="ECO:0000256" key="6">
    <source>
        <dbReference type="ARBA" id="ARBA00023277"/>
    </source>
</evidence>
<dbReference type="NCBIfam" id="TIGR01656">
    <property type="entry name" value="Histidinol-ppas"/>
    <property type="match status" value="1"/>
</dbReference>
<dbReference type="Pfam" id="PF00483">
    <property type="entry name" value="NTP_transferase"/>
    <property type="match status" value="1"/>
</dbReference>
<keyword evidence="4" id="KW-0479">Metal-binding</keyword>
<evidence type="ECO:0000256" key="5">
    <source>
        <dbReference type="ARBA" id="ARBA00022801"/>
    </source>
</evidence>
<dbReference type="EMBL" id="JABWSX010000001">
    <property type="protein sequence ID" value="NVL08737.1"/>
    <property type="molecule type" value="Genomic_DNA"/>
</dbReference>
<protein>
    <recommendedName>
        <fullName evidence="7">D,D-heptose 1,7-bisphosphate phosphatase</fullName>
    </recommendedName>
</protein>
<dbReference type="PANTHER" id="PTHR42891:SF1">
    <property type="entry name" value="D-GLYCERO-BETA-D-MANNO-HEPTOSE-1,7-BISPHOSPHATE 7-PHOSPHATASE"/>
    <property type="match status" value="1"/>
</dbReference>
<name>A0A973WPT8_9BRAD</name>
<dbReference type="CDD" id="cd07503">
    <property type="entry name" value="HAD_HisB-N"/>
    <property type="match status" value="1"/>
</dbReference>
<dbReference type="Gene3D" id="3.40.50.1000">
    <property type="entry name" value="HAD superfamily/HAD-like"/>
    <property type="match status" value="1"/>
</dbReference>
<dbReference type="Pfam" id="PF00702">
    <property type="entry name" value="Hydrolase"/>
    <property type="match status" value="1"/>
</dbReference>
<evidence type="ECO:0000259" key="8">
    <source>
        <dbReference type="Pfam" id="PF00483"/>
    </source>
</evidence>
<dbReference type="InterPro" id="IPR004446">
    <property type="entry name" value="Heptose_bisP_phosphatase"/>
</dbReference>
<comment type="caution">
    <text evidence="9">The sequence shown here is derived from an EMBL/GenBank/DDBJ whole genome shotgun (WGS) entry which is preliminary data.</text>
</comment>
<evidence type="ECO:0000256" key="7">
    <source>
        <dbReference type="ARBA" id="ARBA00031828"/>
    </source>
</evidence>
<dbReference type="InterPro" id="IPR036412">
    <property type="entry name" value="HAD-like_sf"/>
</dbReference>
<dbReference type="SUPFAM" id="SSF56784">
    <property type="entry name" value="HAD-like"/>
    <property type="match status" value="1"/>
</dbReference>
<feature type="domain" description="Nucleotidyl transferase" evidence="8">
    <location>
        <begin position="24"/>
        <end position="170"/>
    </location>
</feature>
<dbReference type="GO" id="GO:0005737">
    <property type="term" value="C:cytoplasm"/>
    <property type="evidence" value="ECO:0007669"/>
    <property type="project" value="UniProtKB-SubCell"/>
</dbReference>
<dbReference type="Gene3D" id="3.90.550.10">
    <property type="entry name" value="Spore Coat Polysaccharide Biosynthesis Protein SpsA, Chain A"/>
    <property type="match status" value="1"/>
</dbReference>
<keyword evidence="6" id="KW-0119">Carbohydrate metabolism</keyword>
<dbReference type="GO" id="GO:0005975">
    <property type="term" value="P:carbohydrate metabolic process"/>
    <property type="evidence" value="ECO:0007669"/>
    <property type="project" value="InterPro"/>
</dbReference>
<sequence>MAALDGTSRQARIEGRIYDRPTQAVILAGGRGTRMQPITNDRPKPMVPVLGRPFLEYQIEQLRDQGFERVLILLGYLPEVVQNHFGDGRDWGVHIEYSVTEPDQLTSSRVATARHMIDPCFLLLYCDNYWPMQMDRLWARFREAGKPGLITVYNNKDRYSRGSALLDHDGHVSVFDRLRVTPGLQQVEISYAILTDLALALLPEQDTLLEEAIYTPLARQGRLTAYASDHRYYSVGSLDRLPATEAFMRRKPTVILDRDGVLNRKPPQAQYVRNWNEWAWCPGSLEALRLLHDRGYRTIIASNQPGIGRGVMSEADLDAVHDRMKREVSQAGGSIGAIYYCPHGWEDGCECRKPKPGLLYQAQRDFHLDLTRTLFVGDDERDAAAAAAADCPFQRVTDDYSLLDLTRQMLNGTPEYA</sequence>
<dbReference type="NCBIfam" id="TIGR01662">
    <property type="entry name" value="HAD-SF-IIIA"/>
    <property type="match status" value="1"/>
</dbReference>
<comment type="subcellular location">
    <subcellularLocation>
        <location evidence="1">Cytoplasm</location>
    </subcellularLocation>
</comment>
<evidence type="ECO:0000256" key="3">
    <source>
        <dbReference type="ARBA" id="ARBA00022490"/>
    </source>
</evidence>
<gene>
    <name evidence="9" type="ORF">HU230_23835</name>
</gene>
<dbReference type="GO" id="GO:0016791">
    <property type="term" value="F:phosphatase activity"/>
    <property type="evidence" value="ECO:0007669"/>
    <property type="project" value="InterPro"/>
</dbReference>
<dbReference type="InterPro" id="IPR023214">
    <property type="entry name" value="HAD_sf"/>
</dbReference>